<gene>
    <name evidence="2" type="ORF">E1301_Tti023692</name>
</gene>
<feature type="region of interest" description="Disordered" evidence="1">
    <location>
        <begin position="102"/>
        <end position="122"/>
    </location>
</feature>
<proteinExistence type="predicted"/>
<evidence type="ECO:0000313" key="3">
    <source>
        <dbReference type="Proteomes" id="UP000324632"/>
    </source>
</evidence>
<keyword evidence="3" id="KW-1185">Reference proteome</keyword>
<evidence type="ECO:0000256" key="1">
    <source>
        <dbReference type="SAM" id="MobiDB-lite"/>
    </source>
</evidence>
<dbReference type="EMBL" id="SOYY01000018">
    <property type="protein sequence ID" value="KAA0709038.1"/>
    <property type="molecule type" value="Genomic_DNA"/>
</dbReference>
<accession>A0A5A9NI55</accession>
<organism evidence="2 3">
    <name type="scientific">Triplophysa tibetana</name>
    <dbReference type="NCBI Taxonomy" id="1572043"/>
    <lineage>
        <taxon>Eukaryota</taxon>
        <taxon>Metazoa</taxon>
        <taxon>Chordata</taxon>
        <taxon>Craniata</taxon>
        <taxon>Vertebrata</taxon>
        <taxon>Euteleostomi</taxon>
        <taxon>Actinopterygii</taxon>
        <taxon>Neopterygii</taxon>
        <taxon>Teleostei</taxon>
        <taxon>Ostariophysi</taxon>
        <taxon>Cypriniformes</taxon>
        <taxon>Nemacheilidae</taxon>
        <taxon>Triplophysa</taxon>
    </lineage>
</organism>
<evidence type="ECO:0000313" key="2">
    <source>
        <dbReference type="EMBL" id="KAA0709038.1"/>
    </source>
</evidence>
<dbReference type="Proteomes" id="UP000324632">
    <property type="component" value="Chromosome 18"/>
</dbReference>
<protein>
    <submittedName>
        <fullName evidence="2">Uncharacterized protein</fullName>
    </submittedName>
</protein>
<sequence length="223" mass="25015">MTFAETVPPPGRISSRRHCASRLEFGEVARLALVQSTLVLYLRYHTLTIWSVTKFPGHKDNMLVRFREFVSVRSPVPGEEPLHGTWLGFFSFESTRLEWKAAMTSATGQQDPGPGTGSDSQEVRKPLVQTKAFRSAADPVRTSASVWHVASSRIPPRSGSPHQRCTLHSFKCRPPEIWKSDSDAVRIWSEELRILSVWFSLSETNQITVPCQSESLPTNGHAE</sequence>
<comment type="caution">
    <text evidence="2">The sequence shown here is derived from an EMBL/GenBank/DDBJ whole genome shotgun (WGS) entry which is preliminary data.</text>
</comment>
<name>A0A5A9NI55_9TELE</name>
<dbReference type="AlphaFoldDB" id="A0A5A9NI55"/>
<reference evidence="2 3" key="1">
    <citation type="journal article" date="2019" name="Mol. Ecol. Resour.">
        <title>Chromosome-level genome assembly of Triplophysa tibetana, a fish adapted to the harsh high-altitude environment of the Tibetan Plateau.</title>
        <authorList>
            <person name="Yang X."/>
            <person name="Liu H."/>
            <person name="Ma Z."/>
            <person name="Zou Y."/>
            <person name="Zou M."/>
            <person name="Mao Y."/>
            <person name="Li X."/>
            <person name="Wang H."/>
            <person name="Chen T."/>
            <person name="Wang W."/>
            <person name="Yang R."/>
        </authorList>
    </citation>
    <scope>NUCLEOTIDE SEQUENCE [LARGE SCALE GENOMIC DNA]</scope>
    <source>
        <strain evidence="2">TTIB1903HZAU</strain>
        <tissue evidence="2">Muscle</tissue>
    </source>
</reference>